<keyword evidence="3" id="KW-0805">Transcription regulation</keyword>
<organism evidence="8 9">
    <name type="scientific">Smittium culicis</name>
    <dbReference type="NCBI Taxonomy" id="133412"/>
    <lineage>
        <taxon>Eukaryota</taxon>
        <taxon>Fungi</taxon>
        <taxon>Fungi incertae sedis</taxon>
        <taxon>Zoopagomycota</taxon>
        <taxon>Kickxellomycotina</taxon>
        <taxon>Harpellomycetes</taxon>
        <taxon>Harpellales</taxon>
        <taxon>Legeriomycetaceae</taxon>
        <taxon>Smittium</taxon>
    </lineage>
</organism>
<evidence type="ECO:0000313" key="9">
    <source>
        <dbReference type="Proteomes" id="UP000187429"/>
    </source>
</evidence>
<evidence type="ECO:0000256" key="4">
    <source>
        <dbReference type="ARBA" id="ARBA00023163"/>
    </source>
</evidence>
<comment type="subcellular location">
    <subcellularLocation>
        <location evidence="1">Nucleus</location>
    </subcellularLocation>
</comment>
<feature type="domain" description="Zn(2)-C6 fungal-type" evidence="7">
    <location>
        <begin position="24"/>
        <end position="54"/>
    </location>
</feature>
<evidence type="ECO:0000256" key="2">
    <source>
        <dbReference type="ARBA" id="ARBA00022723"/>
    </source>
</evidence>
<keyword evidence="4" id="KW-0804">Transcription</keyword>
<feature type="region of interest" description="Disordered" evidence="6">
    <location>
        <begin position="550"/>
        <end position="580"/>
    </location>
</feature>
<dbReference type="GO" id="GO:0005634">
    <property type="term" value="C:nucleus"/>
    <property type="evidence" value="ECO:0007669"/>
    <property type="project" value="UniProtKB-SubCell"/>
</dbReference>
<keyword evidence="2" id="KW-0479">Metal-binding</keyword>
<evidence type="ECO:0000256" key="1">
    <source>
        <dbReference type="ARBA" id="ARBA00004123"/>
    </source>
</evidence>
<dbReference type="PROSITE" id="PS50048">
    <property type="entry name" value="ZN2_CY6_FUNGAL_2"/>
    <property type="match status" value="1"/>
</dbReference>
<dbReference type="PANTHER" id="PTHR47338:SF5">
    <property type="entry name" value="ZN(II)2CYS6 TRANSCRIPTION FACTOR (EUROFUNG)"/>
    <property type="match status" value="1"/>
</dbReference>
<dbReference type="EMBL" id="LSSM01005663">
    <property type="protein sequence ID" value="OMJ12236.1"/>
    <property type="molecule type" value="Genomic_DNA"/>
</dbReference>
<sequence length="580" mass="66000">MSPFPPAFQHEQFRVMKLGNVFYSCAICRDKKNRCDGVRPICGTCKNNNKSCNYEENFSNKDQIRDFDNICNKLARIGKLFQFINVHHNNKRKRASSSSNRHEIAKRRKFFDDFNISNLETLSLDPINIDLNTVTRSIVEKVGLDTEFTDSEDVLLANIINTLSRKSLYSYILSSGHILSRIKNNSLPTYMKYSILSFGVKFLKNYKIFENHVYIRGSTYAQKALNQITSANTQINADIVFSLLLLSNHYSGINKTYLSTSLLCTVFTLGYIELTQLELENVLLIAGNVVFYTANIAGCILANALKLKDHPKYRTINNSYQSLLDLFRKYSRYSFDSTNFESSVLRCRSLIQKFVPQDSAYKRNYADLKIGHLTQLDTEVWFTILETSELIYFCCLASSSCPIYNLMFPEKWPNSENALEGSIGYSSVCSKNPQKSIRNFVDNYSNGLMPDKKNHSYKHYKQSYADNRRLSINYNENLQNISNRQTNHERSYCSLNDTATGPNKPGIDTVDQSAGIRSISNANDILSPRSFESDHGKIVHSLSLECSRGENTTSDDIINADTSPPTSTSKVSISFILNPE</sequence>
<keyword evidence="5" id="KW-0539">Nucleus</keyword>
<dbReference type="InterPro" id="IPR001138">
    <property type="entry name" value="Zn2Cys6_DnaBD"/>
</dbReference>
<name>A0A1R1XCA5_9FUNG</name>
<keyword evidence="9" id="KW-1185">Reference proteome</keyword>
<dbReference type="Gene3D" id="4.10.240.10">
    <property type="entry name" value="Zn(2)-C6 fungal-type DNA-binding domain"/>
    <property type="match status" value="1"/>
</dbReference>
<protein>
    <submittedName>
        <fullName evidence="8">Putative transcriptional regulatory protein</fullName>
    </submittedName>
</protein>
<accession>A0A1R1XCA5</accession>
<evidence type="ECO:0000256" key="5">
    <source>
        <dbReference type="ARBA" id="ARBA00023242"/>
    </source>
</evidence>
<dbReference type="SMART" id="SM00066">
    <property type="entry name" value="GAL4"/>
    <property type="match status" value="1"/>
</dbReference>
<dbReference type="CDD" id="cd00067">
    <property type="entry name" value="GAL4"/>
    <property type="match status" value="1"/>
</dbReference>
<dbReference type="OrthoDB" id="3051818at2759"/>
<reference evidence="9" key="1">
    <citation type="submission" date="2017-01" db="EMBL/GenBank/DDBJ databases">
        <authorList>
            <person name="Wang Y."/>
            <person name="White M."/>
            <person name="Kvist S."/>
            <person name="Moncalvo J.-M."/>
        </authorList>
    </citation>
    <scope>NUCLEOTIDE SEQUENCE [LARGE SCALE GENOMIC DNA]</scope>
    <source>
        <strain evidence="9">ID-206-W2</strain>
    </source>
</reference>
<dbReference type="GO" id="GO:0008270">
    <property type="term" value="F:zinc ion binding"/>
    <property type="evidence" value="ECO:0007669"/>
    <property type="project" value="InterPro"/>
</dbReference>
<evidence type="ECO:0000259" key="7">
    <source>
        <dbReference type="PROSITE" id="PS50048"/>
    </source>
</evidence>
<dbReference type="SUPFAM" id="SSF57701">
    <property type="entry name" value="Zn2/Cys6 DNA-binding domain"/>
    <property type="match status" value="1"/>
</dbReference>
<dbReference type="InterPro" id="IPR036864">
    <property type="entry name" value="Zn2-C6_fun-type_DNA-bd_sf"/>
</dbReference>
<evidence type="ECO:0000313" key="8">
    <source>
        <dbReference type="EMBL" id="OMJ12236.1"/>
    </source>
</evidence>
<feature type="compositionally biased region" description="Polar residues" evidence="6">
    <location>
        <begin position="550"/>
        <end position="572"/>
    </location>
</feature>
<dbReference type="AlphaFoldDB" id="A0A1R1XCA5"/>
<dbReference type="InterPro" id="IPR050815">
    <property type="entry name" value="TF_fung"/>
</dbReference>
<evidence type="ECO:0000256" key="3">
    <source>
        <dbReference type="ARBA" id="ARBA00023015"/>
    </source>
</evidence>
<comment type="caution">
    <text evidence="8">The sequence shown here is derived from an EMBL/GenBank/DDBJ whole genome shotgun (WGS) entry which is preliminary data.</text>
</comment>
<dbReference type="Pfam" id="PF00172">
    <property type="entry name" value="Zn_clus"/>
    <property type="match status" value="1"/>
</dbReference>
<proteinExistence type="predicted"/>
<evidence type="ECO:0000256" key="6">
    <source>
        <dbReference type="SAM" id="MobiDB-lite"/>
    </source>
</evidence>
<dbReference type="PANTHER" id="PTHR47338">
    <property type="entry name" value="ZN(II)2CYS6 TRANSCRIPTION FACTOR (EUROFUNG)-RELATED"/>
    <property type="match status" value="1"/>
</dbReference>
<gene>
    <name evidence="8" type="ORF">AYI69_g9491</name>
</gene>
<dbReference type="PROSITE" id="PS00463">
    <property type="entry name" value="ZN2_CY6_FUNGAL_1"/>
    <property type="match status" value="1"/>
</dbReference>
<dbReference type="Proteomes" id="UP000187429">
    <property type="component" value="Unassembled WGS sequence"/>
</dbReference>
<dbReference type="GO" id="GO:0000981">
    <property type="term" value="F:DNA-binding transcription factor activity, RNA polymerase II-specific"/>
    <property type="evidence" value="ECO:0007669"/>
    <property type="project" value="InterPro"/>
</dbReference>